<organism evidence="1 2">
    <name type="scientific">Anabarilius grahami</name>
    <name type="common">Kanglang fish</name>
    <name type="synonym">Barilius grahami</name>
    <dbReference type="NCBI Taxonomy" id="495550"/>
    <lineage>
        <taxon>Eukaryota</taxon>
        <taxon>Metazoa</taxon>
        <taxon>Chordata</taxon>
        <taxon>Craniata</taxon>
        <taxon>Vertebrata</taxon>
        <taxon>Euteleostomi</taxon>
        <taxon>Actinopterygii</taxon>
        <taxon>Neopterygii</taxon>
        <taxon>Teleostei</taxon>
        <taxon>Ostariophysi</taxon>
        <taxon>Cypriniformes</taxon>
        <taxon>Xenocyprididae</taxon>
        <taxon>Xenocypridinae</taxon>
        <taxon>Xenocypridinae incertae sedis</taxon>
        <taxon>Anabarilius</taxon>
    </lineage>
</organism>
<protein>
    <submittedName>
        <fullName evidence="1">Uncharacterized protein</fullName>
    </submittedName>
</protein>
<accession>A0A3N0YGS5</accession>
<dbReference type="EMBL" id="RJVU01042562">
    <property type="protein sequence ID" value="ROL45449.1"/>
    <property type="molecule type" value="Genomic_DNA"/>
</dbReference>
<proteinExistence type="predicted"/>
<dbReference type="Proteomes" id="UP000281406">
    <property type="component" value="Unassembled WGS sequence"/>
</dbReference>
<evidence type="ECO:0000313" key="1">
    <source>
        <dbReference type="EMBL" id="ROL45449.1"/>
    </source>
</evidence>
<reference evidence="1 2" key="1">
    <citation type="submission" date="2018-10" db="EMBL/GenBank/DDBJ databases">
        <title>Genome assembly for a Yunnan-Guizhou Plateau 3E fish, Anabarilius grahami (Regan), and its evolutionary and genetic applications.</title>
        <authorList>
            <person name="Jiang W."/>
        </authorList>
    </citation>
    <scope>NUCLEOTIDE SEQUENCE [LARGE SCALE GENOMIC DNA]</scope>
    <source>
        <strain evidence="1">AG-KIZ</strain>
        <tissue evidence="1">Muscle</tissue>
    </source>
</reference>
<comment type="caution">
    <text evidence="1">The sequence shown here is derived from an EMBL/GenBank/DDBJ whole genome shotgun (WGS) entry which is preliminary data.</text>
</comment>
<keyword evidence="2" id="KW-1185">Reference proteome</keyword>
<sequence>MPACSQRRPRGPTRYTQRQLAAIKRWASRSAELSKNRREFENKINGSKMDPGQLSQDFYESVAGPRRMYVSICGSAIRLRCGSVTARKWTPIRVRFADTFRKPRYLLLCGGGL</sequence>
<dbReference type="AlphaFoldDB" id="A0A3N0YGS5"/>
<gene>
    <name evidence="1" type="ORF">DPX16_0645</name>
</gene>
<name>A0A3N0YGS5_ANAGA</name>
<evidence type="ECO:0000313" key="2">
    <source>
        <dbReference type="Proteomes" id="UP000281406"/>
    </source>
</evidence>